<evidence type="ECO:0000256" key="1">
    <source>
        <dbReference type="SAM" id="SignalP"/>
    </source>
</evidence>
<feature type="signal peptide" evidence="1">
    <location>
        <begin position="1"/>
        <end position="23"/>
    </location>
</feature>
<gene>
    <name evidence="2" type="ORF">MU0083_003418</name>
</gene>
<accession>A0ABN9NCZ5</accession>
<reference evidence="2 3" key="1">
    <citation type="submission" date="2023-08" db="EMBL/GenBank/DDBJ databases">
        <authorList>
            <person name="Folkvardsen B D."/>
            <person name="Norman A."/>
        </authorList>
    </citation>
    <scope>NUCLEOTIDE SEQUENCE [LARGE SCALE GENOMIC DNA]</scope>
    <source>
        <strain evidence="2 3">Mu0083</strain>
    </source>
</reference>
<sequence length="217" mass="22840">MHGARIMMGLATAGIAVALAAGAAADAIEDAWPYGTGTWMSLPGYIDGTSWTNTGGDQFGPIGSSYGDYTATHTARGSDDWYTAHRSTFHVPYLYSGEHTEITGLLDDTAGYPSVGTVVDTTTLFQIDTHVIGLIDLFTNTVIDDPELGYASQFTIWPVFINTFLITEDGMKDVVGVAGQQFTLFEIPFTDDSGGADASDAADGFAQLLAELAASAA</sequence>
<keyword evidence="1" id="KW-0732">Signal</keyword>
<dbReference type="EMBL" id="OY726394">
    <property type="protein sequence ID" value="CAJ1504364.1"/>
    <property type="molecule type" value="Genomic_DNA"/>
</dbReference>
<name>A0ABN9NCZ5_9MYCO</name>
<evidence type="ECO:0000313" key="2">
    <source>
        <dbReference type="EMBL" id="CAJ1504364.1"/>
    </source>
</evidence>
<protein>
    <submittedName>
        <fullName evidence="2">Uncharacterized protein</fullName>
    </submittedName>
</protein>
<proteinExistence type="predicted"/>
<organism evidence="2 3">
    <name type="scientific">[Mycobacterium] kokjensenii</name>
    <dbReference type="NCBI Taxonomy" id="3064287"/>
    <lineage>
        <taxon>Bacteria</taxon>
        <taxon>Bacillati</taxon>
        <taxon>Actinomycetota</taxon>
        <taxon>Actinomycetes</taxon>
        <taxon>Mycobacteriales</taxon>
        <taxon>Mycobacteriaceae</taxon>
        <taxon>Mycolicibacter</taxon>
    </lineage>
</organism>
<dbReference type="Proteomes" id="UP001190336">
    <property type="component" value="Chromosome"/>
</dbReference>
<keyword evidence="3" id="KW-1185">Reference proteome</keyword>
<dbReference type="RefSeq" id="WP_308474112.1">
    <property type="nucleotide sequence ID" value="NZ_OY726394.1"/>
</dbReference>
<evidence type="ECO:0000313" key="3">
    <source>
        <dbReference type="Proteomes" id="UP001190336"/>
    </source>
</evidence>
<feature type="chain" id="PRO_5045826264" evidence="1">
    <location>
        <begin position="24"/>
        <end position="217"/>
    </location>
</feature>